<dbReference type="InterPro" id="IPR016181">
    <property type="entry name" value="Acyl_CoA_acyltransferase"/>
</dbReference>
<evidence type="ECO:0000256" key="2">
    <source>
        <dbReference type="ARBA" id="ARBA00005102"/>
    </source>
</evidence>
<dbReference type="Proteomes" id="UP000662857">
    <property type="component" value="Chromosome"/>
</dbReference>
<dbReference type="EMBL" id="CP070499">
    <property type="protein sequence ID" value="QSB12809.1"/>
    <property type="molecule type" value="Genomic_DNA"/>
</dbReference>
<name>A0A895YBW1_9ACTN</name>
<evidence type="ECO:0000313" key="6">
    <source>
        <dbReference type="EMBL" id="QSB12809.1"/>
    </source>
</evidence>
<proteinExistence type="predicted"/>
<dbReference type="SUPFAM" id="SSF55729">
    <property type="entry name" value="Acyl-CoA N-acyltransferases (Nat)"/>
    <property type="match status" value="1"/>
</dbReference>
<dbReference type="InterPro" id="IPR019432">
    <property type="entry name" value="Acyltransferase_MbtK/IucB-like"/>
</dbReference>
<dbReference type="UniPathway" id="UPA00011"/>
<comment type="pathway">
    <text evidence="2">Siderophore biosynthesis; mycobactin biosynthesis.</text>
</comment>
<dbReference type="RefSeq" id="WP_239674850.1">
    <property type="nucleotide sequence ID" value="NZ_CP070499.1"/>
</dbReference>
<organism evidence="6 7">
    <name type="scientific">Natronosporangium hydrolyticum</name>
    <dbReference type="NCBI Taxonomy" id="2811111"/>
    <lineage>
        <taxon>Bacteria</taxon>
        <taxon>Bacillati</taxon>
        <taxon>Actinomycetota</taxon>
        <taxon>Actinomycetes</taxon>
        <taxon>Micromonosporales</taxon>
        <taxon>Micromonosporaceae</taxon>
        <taxon>Natronosporangium</taxon>
    </lineage>
</organism>
<reference evidence="6" key="1">
    <citation type="submission" date="2021-02" db="EMBL/GenBank/DDBJ databases">
        <title>Natrosporangium hydrolyticum gen. nov., sp. nov, a haloalkaliphilic actinobacterium from a soda solonchak soil.</title>
        <authorList>
            <person name="Sorokin D.Y."/>
            <person name="Khijniak T.V."/>
            <person name="Zakharycheva A.P."/>
            <person name="Boueva O.V."/>
            <person name="Ariskina E.V."/>
            <person name="Hahnke R.L."/>
            <person name="Bunk B."/>
            <person name="Sproer C."/>
            <person name="Schumann P."/>
            <person name="Evtushenko L.I."/>
            <person name="Kublanov I.V."/>
        </authorList>
    </citation>
    <scope>NUCLEOTIDE SEQUENCE</scope>
    <source>
        <strain evidence="6">DSM 106523</strain>
    </source>
</reference>
<sequence>MTTVYSEKLPELGEFRLTPLDPDRHLDLVAQWVREPRARFWGMTALRPDQIREIYSFLASLDSHHAYLMRLDDQPVGIFQTYRPAADPVGEHYPVQPGDLGIHLFLAAPATAPIAGFTGALAAALTRYLFADPAVARLVVEPDVRNEPALRRWRRLGFRFGPVIDLPEKRAQLAFLHRAEAITSKS</sequence>
<dbReference type="PANTHER" id="PTHR31438:SF1">
    <property type="entry name" value="LYSINE N-ACYLTRANSFERASE C17G9.06C-RELATED"/>
    <property type="match status" value="1"/>
</dbReference>
<dbReference type="GO" id="GO:0019290">
    <property type="term" value="P:siderophore biosynthetic process"/>
    <property type="evidence" value="ECO:0007669"/>
    <property type="project" value="InterPro"/>
</dbReference>
<evidence type="ECO:0000259" key="5">
    <source>
        <dbReference type="SMART" id="SM01006"/>
    </source>
</evidence>
<evidence type="ECO:0000256" key="3">
    <source>
        <dbReference type="ARBA" id="ARBA00020586"/>
    </source>
</evidence>
<gene>
    <name evidence="6" type="ORF">JQS43_14060</name>
</gene>
<dbReference type="Gene3D" id="3.40.630.30">
    <property type="match status" value="1"/>
</dbReference>
<protein>
    <recommendedName>
        <fullName evidence="3">Lysine N-acyltransferase MbtK</fullName>
    </recommendedName>
    <alternativeName>
        <fullName evidence="4">Mycobactin synthase protein K</fullName>
    </alternativeName>
</protein>
<evidence type="ECO:0000256" key="1">
    <source>
        <dbReference type="ARBA" id="ARBA00003818"/>
    </source>
</evidence>
<dbReference type="KEGG" id="nhy:JQS43_14060"/>
<accession>A0A895YBW1</accession>
<dbReference type="PANTHER" id="PTHR31438">
    <property type="entry name" value="LYSINE N-ACYLTRANSFERASE C17G9.06C-RELATED"/>
    <property type="match status" value="1"/>
</dbReference>
<dbReference type="AlphaFoldDB" id="A0A895YBW1"/>
<dbReference type="GO" id="GO:0016410">
    <property type="term" value="F:N-acyltransferase activity"/>
    <property type="evidence" value="ECO:0007669"/>
    <property type="project" value="TreeGrafter"/>
</dbReference>
<evidence type="ECO:0000313" key="7">
    <source>
        <dbReference type="Proteomes" id="UP000662857"/>
    </source>
</evidence>
<dbReference type="Pfam" id="PF13523">
    <property type="entry name" value="Acetyltransf_8"/>
    <property type="match status" value="1"/>
</dbReference>
<evidence type="ECO:0000256" key="4">
    <source>
        <dbReference type="ARBA" id="ARBA00031122"/>
    </source>
</evidence>
<keyword evidence="7" id="KW-1185">Reference proteome</keyword>
<feature type="domain" description="Acyltransferase MbtK/IucB-like conserved" evidence="5">
    <location>
        <begin position="18"/>
        <end position="66"/>
    </location>
</feature>
<comment type="function">
    <text evidence="1">Acyltransferase required for the direct transfer of medium- to long-chain fatty acyl moieties from a carrier protein (MbtL) on to the epsilon-amino group of lysine residue in the mycobactin core.</text>
</comment>
<dbReference type="SMART" id="SM01006">
    <property type="entry name" value="AlcB"/>
    <property type="match status" value="1"/>
</dbReference>